<dbReference type="Proteomes" id="UP000030134">
    <property type="component" value="Unassembled WGS sequence"/>
</dbReference>
<dbReference type="OrthoDB" id="1523452at2"/>
<reference evidence="1 2" key="1">
    <citation type="submission" date="2014-08" db="EMBL/GenBank/DDBJ databases">
        <title>Porphyromonas gingivicanis strain:COT-022_OH1391 Genome sequencing.</title>
        <authorList>
            <person name="Wallis C."/>
            <person name="Deusch O."/>
            <person name="O'Flynn C."/>
            <person name="Davis I."/>
            <person name="Jospin G."/>
            <person name="Darling A.E."/>
            <person name="Coil D.A."/>
            <person name="Alexiev A."/>
            <person name="Horsfall A."/>
            <person name="Kirkwood N."/>
            <person name="Harris S."/>
            <person name="Eisen J.A."/>
        </authorList>
    </citation>
    <scope>NUCLEOTIDE SEQUENCE [LARGE SCALE GENOMIC DNA]</scope>
    <source>
        <strain evidence="2">COT-022 OH1391</strain>
    </source>
</reference>
<gene>
    <name evidence="1" type="ORF">HQ36_06795</name>
</gene>
<organism evidence="1 2">
    <name type="scientific">Porphyromonas gingivicanis</name>
    <dbReference type="NCBI Taxonomy" id="266762"/>
    <lineage>
        <taxon>Bacteria</taxon>
        <taxon>Pseudomonadati</taxon>
        <taxon>Bacteroidota</taxon>
        <taxon>Bacteroidia</taxon>
        <taxon>Bacteroidales</taxon>
        <taxon>Porphyromonadaceae</taxon>
        <taxon>Porphyromonas</taxon>
    </lineage>
</organism>
<comment type="caution">
    <text evidence="1">The sequence shown here is derived from an EMBL/GenBank/DDBJ whole genome shotgun (WGS) entry which is preliminary data.</text>
</comment>
<evidence type="ECO:0000313" key="1">
    <source>
        <dbReference type="EMBL" id="KGN97582.1"/>
    </source>
</evidence>
<protein>
    <submittedName>
        <fullName evidence="1">WbqC-like protein</fullName>
    </submittedName>
</protein>
<accession>A0A0A2G531</accession>
<proteinExistence type="predicted"/>
<keyword evidence="2" id="KW-1185">Reference proteome</keyword>
<dbReference type="Pfam" id="PF08889">
    <property type="entry name" value="WbqC"/>
    <property type="match status" value="1"/>
</dbReference>
<evidence type="ECO:0000313" key="2">
    <source>
        <dbReference type="Proteomes" id="UP000030134"/>
    </source>
</evidence>
<dbReference type="eggNOG" id="COG0224">
    <property type="taxonomic scope" value="Bacteria"/>
</dbReference>
<dbReference type="STRING" id="266762.HQ36_06795"/>
<dbReference type="EMBL" id="JQZW01000012">
    <property type="protein sequence ID" value="KGN97582.1"/>
    <property type="molecule type" value="Genomic_DNA"/>
</dbReference>
<dbReference type="InterPro" id="IPR014985">
    <property type="entry name" value="WbqC"/>
</dbReference>
<dbReference type="AlphaFoldDB" id="A0A0A2G531"/>
<sequence length="211" mass="24850">MILSTAYAPPIQYFCKLIASPVFLEAHDHFIKQTYRNRCRVLASNGVSELTIPVQQGASERCPIKEVRISDHDNWRTRHWQTLQSCYGLSPYFEYYADDILPFYERRYNFLFDFNYELMHCIARLMHLSIEVILTSEYEKEYPNDFRNAIRPKREIKDPAFFPVNYYQTLASGGAFFPNLSIFDLLFNKGPEGIFILKRSISTSDVRLENI</sequence>
<name>A0A0A2G531_9PORP</name>
<dbReference type="RefSeq" id="WP_036884608.1">
    <property type="nucleotide sequence ID" value="NZ_JQZW01000012.1"/>
</dbReference>